<dbReference type="EMBL" id="CADEAL010001013">
    <property type="protein sequence ID" value="CAB1428015.1"/>
    <property type="molecule type" value="Genomic_DNA"/>
</dbReference>
<evidence type="ECO:0000313" key="3">
    <source>
        <dbReference type="Proteomes" id="UP001153269"/>
    </source>
</evidence>
<feature type="region of interest" description="Disordered" evidence="1">
    <location>
        <begin position="1"/>
        <end position="83"/>
    </location>
</feature>
<feature type="compositionally biased region" description="Basic and acidic residues" evidence="1">
    <location>
        <begin position="15"/>
        <end position="28"/>
    </location>
</feature>
<evidence type="ECO:0000256" key="1">
    <source>
        <dbReference type="SAM" id="MobiDB-lite"/>
    </source>
</evidence>
<proteinExistence type="predicted"/>
<comment type="caution">
    <text evidence="2">The sequence shown here is derived from an EMBL/GenBank/DDBJ whole genome shotgun (WGS) entry which is preliminary data.</text>
</comment>
<evidence type="ECO:0000313" key="2">
    <source>
        <dbReference type="EMBL" id="CAB1428015.1"/>
    </source>
</evidence>
<accession>A0A9N7UAV1</accession>
<sequence>MGHMARVQKNQTGFRLKDNQEDTGEIMRRLSSPLAQTARPDDDGRRRRRRGQEEKAAGSELSSQRSNKQEQNRLGNQMCGGGNKKTTSTATSFIIYTETAIHALLDSRRRWLEPPAVLTLFSCFGSQLSGGGGGGAGSVGALHLQASSVHA</sequence>
<dbReference type="AlphaFoldDB" id="A0A9N7UAV1"/>
<protein>
    <submittedName>
        <fullName evidence="2">Uncharacterized protein</fullName>
    </submittedName>
</protein>
<dbReference type="Proteomes" id="UP001153269">
    <property type="component" value="Unassembled WGS sequence"/>
</dbReference>
<keyword evidence="3" id="KW-1185">Reference proteome</keyword>
<name>A0A9N7UAV1_PLEPL</name>
<gene>
    <name evidence="2" type="ORF">PLEPLA_LOCUS15969</name>
</gene>
<organism evidence="2 3">
    <name type="scientific">Pleuronectes platessa</name>
    <name type="common">European plaice</name>
    <dbReference type="NCBI Taxonomy" id="8262"/>
    <lineage>
        <taxon>Eukaryota</taxon>
        <taxon>Metazoa</taxon>
        <taxon>Chordata</taxon>
        <taxon>Craniata</taxon>
        <taxon>Vertebrata</taxon>
        <taxon>Euteleostomi</taxon>
        <taxon>Actinopterygii</taxon>
        <taxon>Neopterygii</taxon>
        <taxon>Teleostei</taxon>
        <taxon>Neoteleostei</taxon>
        <taxon>Acanthomorphata</taxon>
        <taxon>Carangaria</taxon>
        <taxon>Pleuronectiformes</taxon>
        <taxon>Pleuronectoidei</taxon>
        <taxon>Pleuronectidae</taxon>
        <taxon>Pleuronectes</taxon>
    </lineage>
</organism>
<feature type="compositionally biased region" description="Basic and acidic residues" evidence="1">
    <location>
        <begin position="39"/>
        <end position="57"/>
    </location>
</feature>
<reference evidence="2" key="1">
    <citation type="submission" date="2020-03" db="EMBL/GenBank/DDBJ databases">
        <authorList>
            <person name="Weist P."/>
        </authorList>
    </citation>
    <scope>NUCLEOTIDE SEQUENCE</scope>
</reference>